<dbReference type="SUPFAM" id="SSF52833">
    <property type="entry name" value="Thioredoxin-like"/>
    <property type="match status" value="1"/>
</dbReference>
<dbReference type="Pfam" id="PF00043">
    <property type="entry name" value="GST_C"/>
    <property type="match status" value="1"/>
</dbReference>
<dbReference type="PANTHER" id="PTHR43968">
    <property type="match status" value="1"/>
</dbReference>
<protein>
    <recommendedName>
        <fullName evidence="1">GST N-terminal domain-containing protein</fullName>
    </recommendedName>
</protein>
<gene>
    <name evidence="2" type="ORF">BST96_14510</name>
</gene>
<dbReference type="KEGG" id="osg:BST96_14510"/>
<dbReference type="Pfam" id="PF13409">
    <property type="entry name" value="GST_N_2"/>
    <property type="match status" value="1"/>
</dbReference>
<dbReference type="Gene3D" id="1.20.1050.10">
    <property type="match status" value="1"/>
</dbReference>
<evidence type="ECO:0000259" key="1">
    <source>
        <dbReference type="PROSITE" id="PS50404"/>
    </source>
</evidence>
<dbReference type="PROSITE" id="PS50404">
    <property type="entry name" value="GST_NTER"/>
    <property type="match status" value="1"/>
</dbReference>
<proteinExistence type="predicted"/>
<evidence type="ECO:0000313" key="3">
    <source>
        <dbReference type="Proteomes" id="UP000193450"/>
    </source>
</evidence>
<dbReference type="SUPFAM" id="SSF47616">
    <property type="entry name" value="GST C-terminal domain-like"/>
    <property type="match status" value="1"/>
</dbReference>
<accession>A0A1X9NDI5</accession>
<dbReference type="GO" id="GO:0004364">
    <property type="term" value="F:glutathione transferase activity"/>
    <property type="evidence" value="ECO:0007669"/>
    <property type="project" value="TreeGrafter"/>
</dbReference>
<dbReference type="InterPro" id="IPR050983">
    <property type="entry name" value="GST_Omega/HSP26"/>
</dbReference>
<dbReference type="InterPro" id="IPR036282">
    <property type="entry name" value="Glutathione-S-Trfase_C_sf"/>
</dbReference>
<feature type="domain" description="GST N-terminal" evidence="1">
    <location>
        <begin position="30"/>
        <end position="108"/>
    </location>
</feature>
<dbReference type="Proteomes" id="UP000193450">
    <property type="component" value="Chromosome"/>
</dbReference>
<reference evidence="2 3" key="1">
    <citation type="submission" date="2016-11" db="EMBL/GenBank/DDBJ databases">
        <title>Trade-off between light-utilization and light-protection in marine flavobacteria.</title>
        <authorList>
            <person name="Kumagai Y."/>
        </authorList>
    </citation>
    <scope>NUCLEOTIDE SEQUENCE [LARGE SCALE GENOMIC DNA]</scope>
    <source>
        <strain evidence="2 3">NBRC 107125</strain>
    </source>
</reference>
<evidence type="ECO:0000313" key="2">
    <source>
        <dbReference type="EMBL" id="ARN75221.1"/>
    </source>
</evidence>
<dbReference type="GO" id="GO:0005737">
    <property type="term" value="C:cytoplasm"/>
    <property type="evidence" value="ECO:0007669"/>
    <property type="project" value="TreeGrafter"/>
</dbReference>
<dbReference type="OrthoDB" id="5720634at2"/>
<dbReference type="InterPro" id="IPR036249">
    <property type="entry name" value="Thioredoxin-like_sf"/>
</dbReference>
<sequence>MNKKLTNAANIHHEQKLHADSKALKPGEEDHYRIWQAQASPYSYKVMTFMNYKGIPYKKVIGNQMELAWTKKVAGQSIVPIMLAPDGQVMQDSTPIMIYLEQAFPDKKTVPDQTGLAFIMWLIEEFSDEYMPRLQMHTRWGNEQNRNTLSHRISRAITFGSTEMETADLAPILRQRQTGFDQHLGLEGEGVRASLDQQVKDLLAILEQHFLHYQFLLGYQPSIADFALYGPLKVHFYEDPYSNEIMETLAPRTCNWIQTISDLGDTRGCAGQTEFGDWIDFDNGLPESLQDLLAYIGKTYIPFAQNCAEACVKREKHYQAEIYGVNASFSAHQYRGWSFEELQLRYQALTGQDKEQVDSVLNQAQILPAMMSGGVLHNGLFDGFTPPFIKDGIPDARIRRLKEKEAQAKTED</sequence>
<name>A0A1X9NDI5_9GAMM</name>
<dbReference type="Gene3D" id="3.40.30.10">
    <property type="entry name" value="Glutaredoxin"/>
    <property type="match status" value="1"/>
</dbReference>
<dbReference type="InterPro" id="IPR004045">
    <property type="entry name" value="Glutathione_S-Trfase_N"/>
</dbReference>
<dbReference type="InterPro" id="IPR004046">
    <property type="entry name" value="GST_C"/>
</dbReference>
<dbReference type="STRING" id="716816.BST96_14510"/>
<dbReference type="EMBL" id="CP019343">
    <property type="protein sequence ID" value="ARN75221.1"/>
    <property type="molecule type" value="Genomic_DNA"/>
</dbReference>
<dbReference type="GO" id="GO:0045174">
    <property type="term" value="F:glutathione dehydrogenase (ascorbate) activity"/>
    <property type="evidence" value="ECO:0007669"/>
    <property type="project" value="TreeGrafter"/>
</dbReference>
<organism evidence="2 3">
    <name type="scientific">Oceanicoccus sagamiensis</name>
    <dbReference type="NCBI Taxonomy" id="716816"/>
    <lineage>
        <taxon>Bacteria</taxon>
        <taxon>Pseudomonadati</taxon>
        <taxon>Pseudomonadota</taxon>
        <taxon>Gammaproteobacteria</taxon>
        <taxon>Cellvibrionales</taxon>
        <taxon>Spongiibacteraceae</taxon>
        <taxon>Oceanicoccus</taxon>
    </lineage>
</organism>
<keyword evidence="3" id="KW-1185">Reference proteome</keyword>
<dbReference type="AlphaFoldDB" id="A0A1X9NDI5"/>
<dbReference type="GO" id="GO:0006749">
    <property type="term" value="P:glutathione metabolic process"/>
    <property type="evidence" value="ECO:0007669"/>
    <property type="project" value="TreeGrafter"/>
</dbReference>
<dbReference type="RefSeq" id="WP_085759394.1">
    <property type="nucleotide sequence ID" value="NZ_CP019343.1"/>
</dbReference>
<dbReference type="PANTHER" id="PTHR43968:SF6">
    <property type="entry name" value="GLUTATHIONE S-TRANSFERASE OMEGA"/>
    <property type="match status" value="1"/>
</dbReference>